<feature type="compositionally biased region" description="Basic and acidic residues" evidence="9">
    <location>
        <begin position="773"/>
        <end position="792"/>
    </location>
</feature>
<keyword evidence="11" id="KW-1185">Reference proteome</keyword>
<feature type="region of interest" description="Disordered" evidence="9">
    <location>
        <begin position="770"/>
        <end position="792"/>
    </location>
</feature>
<dbReference type="AlphaFoldDB" id="A0A8B7NPA0"/>
<dbReference type="SUPFAM" id="SSF56112">
    <property type="entry name" value="Protein kinase-like (PK-like)"/>
    <property type="match status" value="1"/>
</dbReference>
<evidence type="ECO:0000256" key="1">
    <source>
        <dbReference type="ARBA" id="ARBA00022527"/>
    </source>
</evidence>
<evidence type="ECO:0000256" key="7">
    <source>
        <dbReference type="PROSITE-ProRule" id="PRU10141"/>
    </source>
</evidence>
<feature type="binding site" evidence="7">
    <location>
        <position position="64"/>
    </location>
    <ligand>
        <name>ATP</name>
        <dbReference type="ChEBI" id="CHEBI:30616"/>
    </ligand>
</feature>
<accession>A0A8B7NPA0</accession>
<feature type="compositionally biased region" description="Polar residues" evidence="9">
    <location>
        <begin position="641"/>
        <end position="655"/>
    </location>
</feature>
<proteinExistence type="predicted"/>
<dbReference type="FunFam" id="1.10.510.10:FF:001091">
    <property type="entry name" value="STE family protein kinase"/>
    <property type="match status" value="1"/>
</dbReference>
<sequence length="1117" mass="127002">MALFSKVKDIFKSTSSVKRKKVYHNVKIQNPADVWIIKSEIGDGAYGKVYKAENIHNGTLAALKKVALEEDEDLDNFMVEIDILAECQHANVVRLLEAYHWEGCLWMYLEFCDGGAVDSIMVDLDRPLTEEQISYITHHLLQALDYVHRHRVIHRDIKAGNVLLTTDGGVKLADFGVSAKNKNTMDKRGTFIGTPYWLAPEVIKCETIIDSKYDYKADIWSLGITLIEFAQMDPPYHEVSPLRVLLKIQKSDPPKLDCPSKFSRDFNDFIASCLVKNPDERPDARQLMNHPFVKKPQNAKHIIALLIEYQADVVEEDVEEDPRASRLSLDSVDQHSLSQDSESIASKQQKEATPTGVTERRATKGPAPPPPPAPSKKGPAPSTPSPAVVTTPSTFPAPASSSTPTITPGPGVVESPTSTPLDSPRAPPLGDESYTLAAEEAVQLLDEVIDHHETSSPDQSLLHDSTLNESTSSVVVVDGPRQVVISHSHTLDGESNTDDVASPTRVAGKTHISVVPVAEHTSPAPPDALHVTIEGTTLGDTDVDSLVTPHKHSKSADAVNGRDAPVAVTAARHALEDRSDSDSISTVSSEKENSKPTGVGGGGSSEEEVVLRHPTAGRSPSTDTSSYRSEAGESMIEDSTLKNVNRQRQSRQAIATKNGRTKEENESIALRKKTRKRTRKFMIDGVVMTTTTSKVIYGDDEEGNIMTSGHLARKQELRELKLLQKIEQKQFQELGIKANNARIEQERKFEAERSQLVRTYDNDVDTLNRHQKQQVERTEAQHEVELKSSSKRIRADQEKELRSFRDSLKIELKLLKQEVDLLPKDVRKEALRSRKEHLESDQAEREKAFLERLHQNHESSMKRLSEEHRAHVALLERQFLQKKHQMLRAREAALWELEERHLHERHQLAKRQLKDIFFLQRHQMLLRHEKELEQVRRQNCHREEELIKRQAIERRAMPKRIRQEMKARELMFRESLRISTTNLPESHQDEKERLRKFQMCERRRYEAERKRADQKHKKQLEELQAATEAHAKELEQMQNEKRKMLMEHETLKLKAQEEEYQKELKDWKNNLKPRKQKLEDEFEQQLLEQEEFYGAYLTTNGTTLLSSAADAPTATAY</sequence>
<keyword evidence="8" id="KW-0175">Coiled coil</keyword>
<evidence type="ECO:0000313" key="12">
    <source>
        <dbReference type="RefSeq" id="XP_018015537.1"/>
    </source>
</evidence>
<evidence type="ECO:0000256" key="5">
    <source>
        <dbReference type="ARBA" id="ARBA00022777"/>
    </source>
</evidence>
<feature type="domain" description="Protein kinase" evidence="10">
    <location>
        <begin position="35"/>
        <end position="293"/>
    </location>
</feature>
<keyword evidence="3" id="KW-0808">Transferase</keyword>
<feature type="coiled-coil region" evidence="8">
    <location>
        <begin position="1002"/>
        <end position="1070"/>
    </location>
</feature>
<evidence type="ECO:0000259" key="10">
    <source>
        <dbReference type="PROSITE" id="PS50011"/>
    </source>
</evidence>
<feature type="compositionally biased region" description="Low complexity" evidence="9">
    <location>
        <begin position="375"/>
        <end position="413"/>
    </location>
</feature>
<dbReference type="GO" id="GO:0005524">
    <property type="term" value="F:ATP binding"/>
    <property type="evidence" value="ECO:0007669"/>
    <property type="project" value="UniProtKB-UniRule"/>
</dbReference>
<evidence type="ECO:0000256" key="3">
    <source>
        <dbReference type="ARBA" id="ARBA00022679"/>
    </source>
</evidence>
<evidence type="ECO:0000256" key="2">
    <source>
        <dbReference type="ARBA" id="ARBA00022553"/>
    </source>
</evidence>
<dbReference type="PROSITE" id="PS50011">
    <property type="entry name" value="PROTEIN_KINASE_DOM"/>
    <property type="match status" value="1"/>
</dbReference>
<feature type="compositionally biased region" description="Polar residues" evidence="9">
    <location>
        <begin position="618"/>
        <end position="628"/>
    </location>
</feature>
<dbReference type="OrthoDB" id="10027016at2759"/>
<dbReference type="GeneID" id="108672403"/>
<dbReference type="PANTHER" id="PTHR46538:SF3">
    <property type="entry name" value="PROTEIN KINASE DOMAIN-CONTAINING PROTEIN"/>
    <property type="match status" value="1"/>
</dbReference>
<dbReference type="SMART" id="SM00220">
    <property type="entry name" value="S_TKc"/>
    <property type="match status" value="1"/>
</dbReference>
<feature type="region of interest" description="Disordered" evidence="9">
    <location>
        <begin position="540"/>
        <end position="669"/>
    </location>
</feature>
<feature type="region of interest" description="Disordered" evidence="9">
    <location>
        <begin position="322"/>
        <end position="432"/>
    </location>
</feature>
<dbReference type="InterPro" id="IPR051585">
    <property type="entry name" value="STE20_Ser/Thr_Kinases"/>
</dbReference>
<dbReference type="PROSITE" id="PS00107">
    <property type="entry name" value="PROTEIN_KINASE_ATP"/>
    <property type="match status" value="1"/>
</dbReference>
<keyword evidence="4 7" id="KW-0547">Nucleotide-binding</keyword>
<evidence type="ECO:0000256" key="9">
    <source>
        <dbReference type="SAM" id="MobiDB-lite"/>
    </source>
</evidence>
<dbReference type="GO" id="GO:0004674">
    <property type="term" value="F:protein serine/threonine kinase activity"/>
    <property type="evidence" value="ECO:0007669"/>
    <property type="project" value="UniProtKB-KW"/>
</dbReference>
<dbReference type="Pfam" id="PF00069">
    <property type="entry name" value="Pkinase"/>
    <property type="match status" value="1"/>
</dbReference>
<evidence type="ECO:0000256" key="8">
    <source>
        <dbReference type="SAM" id="Coils"/>
    </source>
</evidence>
<keyword evidence="1" id="KW-0723">Serine/threonine-protein kinase</keyword>
<dbReference type="Pfam" id="PF12474">
    <property type="entry name" value="PKK"/>
    <property type="match status" value="2"/>
</dbReference>
<reference evidence="12" key="1">
    <citation type="submission" date="2025-08" db="UniProtKB">
        <authorList>
            <consortium name="RefSeq"/>
        </authorList>
    </citation>
    <scope>IDENTIFICATION</scope>
    <source>
        <tissue evidence="12">Whole organism</tissue>
    </source>
</reference>
<gene>
    <name evidence="12" type="primary">LOC108672403</name>
</gene>
<evidence type="ECO:0000256" key="4">
    <source>
        <dbReference type="ARBA" id="ARBA00022741"/>
    </source>
</evidence>
<protein>
    <submittedName>
        <fullName evidence="12">STE20-like serine/threonine-protein kinase isoform X2</fullName>
    </submittedName>
</protein>
<organism evidence="11 12">
    <name type="scientific">Hyalella azteca</name>
    <name type="common">Amphipod</name>
    <dbReference type="NCBI Taxonomy" id="294128"/>
    <lineage>
        <taxon>Eukaryota</taxon>
        <taxon>Metazoa</taxon>
        <taxon>Ecdysozoa</taxon>
        <taxon>Arthropoda</taxon>
        <taxon>Crustacea</taxon>
        <taxon>Multicrustacea</taxon>
        <taxon>Malacostraca</taxon>
        <taxon>Eumalacostraca</taxon>
        <taxon>Peracarida</taxon>
        <taxon>Amphipoda</taxon>
        <taxon>Senticaudata</taxon>
        <taxon>Talitrida</taxon>
        <taxon>Talitroidea</taxon>
        <taxon>Hyalellidae</taxon>
        <taxon>Hyalella</taxon>
    </lineage>
</organism>
<dbReference type="InterPro" id="IPR000719">
    <property type="entry name" value="Prot_kinase_dom"/>
</dbReference>
<dbReference type="Proteomes" id="UP000694843">
    <property type="component" value="Unplaced"/>
</dbReference>
<feature type="coiled-coil region" evidence="8">
    <location>
        <begin position="840"/>
        <end position="867"/>
    </location>
</feature>
<dbReference type="RefSeq" id="XP_018015537.1">
    <property type="nucleotide sequence ID" value="XM_018160048.2"/>
</dbReference>
<dbReference type="PROSITE" id="PS00108">
    <property type="entry name" value="PROTEIN_KINASE_ST"/>
    <property type="match status" value="1"/>
</dbReference>
<dbReference type="CTD" id="37893"/>
<dbReference type="Gene3D" id="1.10.510.10">
    <property type="entry name" value="Transferase(Phosphotransferase) domain 1"/>
    <property type="match status" value="1"/>
</dbReference>
<keyword evidence="5" id="KW-0418">Kinase</keyword>
<keyword evidence="2" id="KW-0597">Phosphoprotein</keyword>
<evidence type="ECO:0000313" key="11">
    <source>
        <dbReference type="Proteomes" id="UP000694843"/>
    </source>
</evidence>
<feature type="compositionally biased region" description="Polar residues" evidence="9">
    <location>
        <begin position="334"/>
        <end position="356"/>
    </location>
</feature>
<name>A0A8B7NPA0_HYAAZ</name>
<dbReference type="InterPro" id="IPR011009">
    <property type="entry name" value="Kinase-like_dom_sf"/>
</dbReference>
<dbReference type="PANTHER" id="PTHR46538">
    <property type="entry name" value="PROTEIN KINASE DOMAIN-CONTAINING PROTEIN"/>
    <property type="match status" value="1"/>
</dbReference>
<dbReference type="InterPro" id="IPR022165">
    <property type="entry name" value="PKK"/>
</dbReference>
<keyword evidence="6 7" id="KW-0067">ATP-binding</keyword>
<evidence type="ECO:0000256" key="6">
    <source>
        <dbReference type="ARBA" id="ARBA00022840"/>
    </source>
</evidence>
<dbReference type="InterPro" id="IPR008271">
    <property type="entry name" value="Ser/Thr_kinase_AS"/>
</dbReference>
<dbReference type="InterPro" id="IPR017441">
    <property type="entry name" value="Protein_kinase_ATP_BS"/>
</dbReference>